<dbReference type="OrthoDB" id="5771022at2759"/>
<dbReference type="EMBL" id="UYRX01000481">
    <property type="protein sequence ID" value="VDK82816.1"/>
    <property type="molecule type" value="Genomic_DNA"/>
</dbReference>
<feature type="transmembrane region" description="Helical" evidence="1">
    <location>
        <begin position="54"/>
        <end position="80"/>
    </location>
</feature>
<keyword evidence="1" id="KW-0472">Membrane</keyword>
<sequence>MAQVPPSPWSRWDEPGYRYVSNKTKLPFPLQYDSGFENPGLQFGNATRQRQEKYTWAVALLAVFCAVVLCSMFVILFCWLHNRARDKTQKRFISQSIDGLSPAISQANLTAIENRNESGYYPYVGGPNQY</sequence>
<evidence type="ECO:0000256" key="1">
    <source>
        <dbReference type="SAM" id="Phobius"/>
    </source>
</evidence>
<proteinExistence type="predicted"/>
<dbReference type="OMA" id="YRDIGCC"/>
<dbReference type="Proteomes" id="UP000277928">
    <property type="component" value="Unassembled WGS sequence"/>
</dbReference>
<keyword evidence="1" id="KW-1133">Transmembrane helix</keyword>
<evidence type="ECO:0000313" key="2">
    <source>
        <dbReference type="EMBL" id="VDK82816.1"/>
    </source>
</evidence>
<organism evidence="2 3">
    <name type="scientific">Litomosoides sigmodontis</name>
    <name type="common">Filarial nematode worm</name>
    <dbReference type="NCBI Taxonomy" id="42156"/>
    <lineage>
        <taxon>Eukaryota</taxon>
        <taxon>Metazoa</taxon>
        <taxon>Ecdysozoa</taxon>
        <taxon>Nematoda</taxon>
        <taxon>Chromadorea</taxon>
        <taxon>Rhabditida</taxon>
        <taxon>Spirurina</taxon>
        <taxon>Spiruromorpha</taxon>
        <taxon>Filarioidea</taxon>
        <taxon>Onchocercidae</taxon>
        <taxon>Litomosoides</taxon>
    </lineage>
</organism>
<accession>A0A3P6T4D7</accession>
<reference evidence="2 3" key="1">
    <citation type="submission" date="2018-08" db="EMBL/GenBank/DDBJ databases">
        <authorList>
            <person name="Laetsch R D."/>
            <person name="Stevens L."/>
            <person name="Kumar S."/>
            <person name="Blaxter L. M."/>
        </authorList>
    </citation>
    <scope>NUCLEOTIDE SEQUENCE [LARGE SCALE GENOMIC DNA]</scope>
</reference>
<name>A0A3P6T4D7_LITSI</name>
<dbReference type="AlphaFoldDB" id="A0A3P6T4D7"/>
<evidence type="ECO:0000313" key="3">
    <source>
        <dbReference type="Proteomes" id="UP000277928"/>
    </source>
</evidence>
<keyword evidence="3" id="KW-1185">Reference proteome</keyword>
<protein>
    <submittedName>
        <fullName evidence="2">Uncharacterized protein</fullName>
    </submittedName>
</protein>
<keyword evidence="1" id="KW-0812">Transmembrane</keyword>
<gene>
    <name evidence="2" type="ORF">NLS_LOCUS5927</name>
</gene>